<keyword evidence="1" id="KW-0677">Repeat</keyword>
<dbReference type="PROSITE" id="PS50005">
    <property type="entry name" value="TPR"/>
    <property type="match status" value="3"/>
</dbReference>
<sequence>KLLEAFESFVFPQNSADKQEEMSAEENVSDEQNAVGAAVQQITSGTEYMRAVKLHNEGKYEDAVAVEQELIRQEPKNVRYYRILWLTLYAMGKYSEAEKAARQALELEPGSADIHIDLSVALRDKGEMDKAVEAAGKAIQLDPQNARCYASLGRTLCQMGRYPEAKENLETAIKLAPDKDYYREDLEQVLDKLK</sequence>
<dbReference type="InterPro" id="IPR011990">
    <property type="entry name" value="TPR-like_helical_dom_sf"/>
</dbReference>
<evidence type="ECO:0000313" key="5">
    <source>
        <dbReference type="Proteomes" id="UP000824017"/>
    </source>
</evidence>
<feature type="repeat" description="TPR" evidence="3">
    <location>
        <begin position="146"/>
        <end position="179"/>
    </location>
</feature>
<evidence type="ECO:0000256" key="2">
    <source>
        <dbReference type="ARBA" id="ARBA00022803"/>
    </source>
</evidence>
<reference evidence="4" key="2">
    <citation type="submission" date="2021-04" db="EMBL/GenBank/DDBJ databases">
        <authorList>
            <person name="Gilroy R."/>
        </authorList>
    </citation>
    <scope>NUCLEOTIDE SEQUENCE</scope>
    <source>
        <strain evidence="4">ChiGjej1B1-13045</strain>
    </source>
</reference>
<accession>A0A9D2D8N6</accession>
<dbReference type="PANTHER" id="PTHR44943">
    <property type="entry name" value="CELLULOSE SYNTHASE OPERON PROTEIN C"/>
    <property type="match status" value="1"/>
</dbReference>
<evidence type="ECO:0000256" key="3">
    <source>
        <dbReference type="PROSITE-ProRule" id="PRU00339"/>
    </source>
</evidence>
<feature type="repeat" description="TPR" evidence="3">
    <location>
        <begin position="112"/>
        <end position="145"/>
    </location>
</feature>
<comment type="caution">
    <text evidence="4">The sequence shown here is derived from an EMBL/GenBank/DDBJ whole genome shotgun (WGS) entry which is preliminary data.</text>
</comment>
<proteinExistence type="predicted"/>
<feature type="non-terminal residue" evidence="4">
    <location>
        <position position="1"/>
    </location>
</feature>
<dbReference type="SMART" id="SM00028">
    <property type="entry name" value="TPR"/>
    <property type="match status" value="4"/>
</dbReference>
<dbReference type="PANTHER" id="PTHR44943:SF8">
    <property type="entry name" value="TPR REPEAT-CONTAINING PROTEIN MJ0263"/>
    <property type="match status" value="1"/>
</dbReference>
<dbReference type="Pfam" id="PF13432">
    <property type="entry name" value="TPR_16"/>
    <property type="match status" value="1"/>
</dbReference>
<gene>
    <name evidence="4" type="ORF">H9817_01130</name>
</gene>
<keyword evidence="2 3" id="KW-0802">TPR repeat</keyword>
<dbReference type="Proteomes" id="UP000824017">
    <property type="component" value="Unassembled WGS sequence"/>
</dbReference>
<name>A0A9D2D8N6_9FIRM</name>
<dbReference type="EMBL" id="DXCD01000031">
    <property type="protein sequence ID" value="HIZ12521.1"/>
    <property type="molecule type" value="Genomic_DNA"/>
</dbReference>
<dbReference type="AlphaFoldDB" id="A0A9D2D8N6"/>
<evidence type="ECO:0000256" key="1">
    <source>
        <dbReference type="ARBA" id="ARBA00022737"/>
    </source>
</evidence>
<dbReference type="InterPro" id="IPR019734">
    <property type="entry name" value="TPR_rpt"/>
</dbReference>
<dbReference type="InterPro" id="IPR051685">
    <property type="entry name" value="Ycf3/AcsC/BcsC/TPR_MFPF"/>
</dbReference>
<evidence type="ECO:0000313" key="4">
    <source>
        <dbReference type="EMBL" id="HIZ12521.1"/>
    </source>
</evidence>
<organism evidence="4 5">
    <name type="scientific">Candidatus Mediterraneibacter stercorigallinarum</name>
    <dbReference type="NCBI Taxonomy" id="2838686"/>
    <lineage>
        <taxon>Bacteria</taxon>
        <taxon>Bacillati</taxon>
        <taxon>Bacillota</taxon>
        <taxon>Clostridia</taxon>
        <taxon>Lachnospirales</taxon>
        <taxon>Lachnospiraceae</taxon>
        <taxon>Mediterraneibacter</taxon>
    </lineage>
</organism>
<dbReference type="Gene3D" id="1.25.40.10">
    <property type="entry name" value="Tetratricopeptide repeat domain"/>
    <property type="match status" value="2"/>
</dbReference>
<reference evidence="4" key="1">
    <citation type="journal article" date="2021" name="PeerJ">
        <title>Extensive microbial diversity within the chicken gut microbiome revealed by metagenomics and culture.</title>
        <authorList>
            <person name="Gilroy R."/>
            <person name="Ravi A."/>
            <person name="Getino M."/>
            <person name="Pursley I."/>
            <person name="Horton D.L."/>
            <person name="Alikhan N.F."/>
            <person name="Baker D."/>
            <person name="Gharbi K."/>
            <person name="Hall N."/>
            <person name="Watson M."/>
            <person name="Adriaenssens E.M."/>
            <person name="Foster-Nyarko E."/>
            <person name="Jarju S."/>
            <person name="Secka A."/>
            <person name="Antonio M."/>
            <person name="Oren A."/>
            <person name="Chaudhuri R.R."/>
            <person name="La Ragione R."/>
            <person name="Hildebrand F."/>
            <person name="Pallen M.J."/>
        </authorList>
    </citation>
    <scope>NUCLEOTIDE SEQUENCE</scope>
    <source>
        <strain evidence="4">ChiGjej1B1-13045</strain>
    </source>
</reference>
<feature type="repeat" description="TPR" evidence="3">
    <location>
        <begin position="78"/>
        <end position="111"/>
    </location>
</feature>
<protein>
    <submittedName>
        <fullName evidence="4">Tetratricopeptide repeat protein</fullName>
    </submittedName>
</protein>
<dbReference type="SUPFAM" id="SSF48452">
    <property type="entry name" value="TPR-like"/>
    <property type="match status" value="1"/>
</dbReference>